<feature type="binding site" evidence="5">
    <location>
        <position position="182"/>
    </location>
    <ligand>
        <name>NADP(+)</name>
        <dbReference type="ChEBI" id="CHEBI:58349"/>
    </ligand>
</feature>
<dbReference type="GO" id="GO:0070401">
    <property type="term" value="F:NADP+ binding"/>
    <property type="evidence" value="ECO:0007669"/>
    <property type="project" value="UniProtKB-UniRule"/>
</dbReference>
<dbReference type="GO" id="GO:0042351">
    <property type="term" value="P:'de novo' GDP-L-fucose biosynthetic process"/>
    <property type="evidence" value="ECO:0007669"/>
    <property type="project" value="UniProtKB-UniRule"/>
</dbReference>
<keyword evidence="4 5" id="KW-0413">Isomerase</keyword>
<protein>
    <recommendedName>
        <fullName evidence="5">GDP-L-fucose synthase</fullName>
        <ecNumber evidence="5">1.1.1.271</ecNumber>
    </recommendedName>
    <alternativeName>
        <fullName evidence="5">GDP-4-keto-6-deoxy-D-mannose-3,5-epimerase-4-reductase</fullName>
    </alternativeName>
</protein>
<feature type="binding site" evidence="5">
    <location>
        <begin position="166"/>
        <end position="169"/>
    </location>
    <ligand>
        <name>NADP(+)</name>
        <dbReference type="ChEBI" id="CHEBI:58349"/>
    </ligand>
</feature>
<evidence type="ECO:0000313" key="7">
    <source>
        <dbReference type="EMBL" id="KKQ91821.1"/>
    </source>
</evidence>
<feature type="site" description="Important for catalytic activity" evidence="5">
    <location>
        <position position="110"/>
    </location>
</feature>
<evidence type="ECO:0000256" key="2">
    <source>
        <dbReference type="ARBA" id="ARBA00022857"/>
    </source>
</evidence>
<evidence type="ECO:0000256" key="1">
    <source>
        <dbReference type="ARBA" id="ARBA00005959"/>
    </source>
</evidence>
<dbReference type="Pfam" id="PF01370">
    <property type="entry name" value="Epimerase"/>
    <property type="match status" value="1"/>
</dbReference>
<name>A0A0G0PR25_9BACT</name>
<comment type="function">
    <text evidence="5">Catalyzes the two-step NADP-dependent conversion of GDP-4-dehydro-6-deoxy-D-mannose to GDP-fucose, involving an epimerase and a reductase reaction.</text>
</comment>
<dbReference type="GO" id="GO:0050577">
    <property type="term" value="F:GDP-L-fucose synthase activity"/>
    <property type="evidence" value="ECO:0007669"/>
    <property type="project" value="UniProtKB-UniRule"/>
</dbReference>
<keyword evidence="2 5" id="KW-0521">NADP</keyword>
<dbReference type="AlphaFoldDB" id="A0A0G0PR25"/>
<dbReference type="PATRIC" id="fig|1618572.3.peg.889"/>
<dbReference type="Gene3D" id="3.40.50.720">
    <property type="entry name" value="NAD(P)-binding Rossmann-like Domain"/>
    <property type="match status" value="1"/>
</dbReference>
<comment type="caution">
    <text evidence="7">The sequence shown here is derived from an EMBL/GenBank/DDBJ whole genome shotgun (WGS) entry which is preliminary data.</text>
</comment>
<organism evidence="7 8">
    <name type="scientific">Candidatus Woesebacteria bacterium GW2011_GWB1_39_10</name>
    <dbReference type="NCBI Taxonomy" id="1618572"/>
    <lineage>
        <taxon>Bacteria</taxon>
        <taxon>Candidatus Woeseibacteriota</taxon>
    </lineage>
</organism>
<dbReference type="EC" id="1.1.1.271" evidence="5"/>
<dbReference type="CDD" id="cd05239">
    <property type="entry name" value="GDP_FS_SDR_e"/>
    <property type="match status" value="1"/>
</dbReference>
<dbReference type="InterPro" id="IPR036291">
    <property type="entry name" value="NAD(P)-bd_dom_sf"/>
</dbReference>
<feature type="binding site" evidence="5">
    <location>
        <begin position="15"/>
        <end position="21"/>
    </location>
    <ligand>
        <name>NADP(+)</name>
        <dbReference type="ChEBI" id="CHEBI:58349"/>
    </ligand>
</feature>
<gene>
    <name evidence="5" type="primary">fcl</name>
    <name evidence="7" type="ORF">UT17_C0004G0169</name>
</gene>
<feature type="domain" description="NAD-dependent epimerase/dehydratase" evidence="6">
    <location>
        <begin position="11"/>
        <end position="240"/>
    </location>
</feature>
<dbReference type="PANTHER" id="PTHR43238:SF1">
    <property type="entry name" value="GDP-L-FUCOSE SYNTHASE"/>
    <property type="match status" value="1"/>
</dbReference>
<dbReference type="InterPro" id="IPR028614">
    <property type="entry name" value="GDP_fucose/colitose_synth"/>
</dbReference>
<reference evidence="7 8" key="1">
    <citation type="journal article" date="2015" name="Nature">
        <title>rRNA introns, odd ribosomes, and small enigmatic genomes across a large radiation of phyla.</title>
        <authorList>
            <person name="Brown C.T."/>
            <person name="Hug L.A."/>
            <person name="Thomas B.C."/>
            <person name="Sharon I."/>
            <person name="Castelle C.J."/>
            <person name="Singh A."/>
            <person name="Wilkins M.J."/>
            <person name="Williams K.H."/>
            <person name="Banfield J.F."/>
        </authorList>
    </citation>
    <scope>NUCLEOTIDE SEQUENCE [LARGE SCALE GENOMIC DNA]</scope>
</reference>
<feature type="binding site" evidence="5">
    <location>
        <position position="190"/>
    </location>
    <ligand>
        <name>substrate</name>
    </ligand>
</feature>
<comment type="similarity">
    <text evidence="1 5">Belongs to the NAD(P)-dependent epimerase/dehydratase family. Fucose synthase subfamily.</text>
</comment>
<feature type="binding site" evidence="5">
    <location>
        <position position="205"/>
    </location>
    <ligand>
        <name>substrate</name>
    </ligand>
</feature>
<dbReference type="HAMAP" id="MF_00956">
    <property type="entry name" value="GDP_fucose_synth"/>
    <property type="match status" value="1"/>
</dbReference>
<feature type="binding site" evidence="5">
    <location>
        <position position="143"/>
    </location>
    <ligand>
        <name>NADP(+)</name>
        <dbReference type="ChEBI" id="CHEBI:58349"/>
    </ligand>
</feature>
<dbReference type="UniPathway" id="UPA00128">
    <property type="reaction ID" value="UER00191"/>
</dbReference>
<feature type="binding site" evidence="5">
    <location>
        <position position="272"/>
    </location>
    <ligand>
        <name>substrate</name>
    </ligand>
</feature>
<proteinExistence type="inferred from homology"/>
<dbReference type="SUPFAM" id="SSF51735">
    <property type="entry name" value="NAD(P)-binding Rossmann-fold domains"/>
    <property type="match status" value="1"/>
</dbReference>
<keyword evidence="5" id="KW-0511">Multifunctional enzyme</keyword>
<evidence type="ECO:0000256" key="5">
    <source>
        <dbReference type="HAMAP-Rule" id="MF_00956"/>
    </source>
</evidence>
<dbReference type="EMBL" id="LBVU01000004">
    <property type="protein sequence ID" value="KKQ91821.1"/>
    <property type="molecule type" value="Genomic_DNA"/>
</dbReference>
<evidence type="ECO:0000256" key="4">
    <source>
        <dbReference type="ARBA" id="ARBA00023235"/>
    </source>
</evidence>
<dbReference type="GO" id="GO:0016853">
    <property type="term" value="F:isomerase activity"/>
    <property type="evidence" value="ECO:0007669"/>
    <property type="project" value="UniProtKB-KW"/>
</dbReference>
<feature type="binding site" evidence="5">
    <location>
        <position position="212"/>
    </location>
    <ligand>
        <name>substrate</name>
    </ligand>
</feature>
<evidence type="ECO:0000313" key="8">
    <source>
        <dbReference type="Proteomes" id="UP000034774"/>
    </source>
</evidence>
<feature type="active site" description="Proton donor/acceptor" evidence="5">
    <location>
        <position position="139"/>
    </location>
</feature>
<evidence type="ECO:0000256" key="3">
    <source>
        <dbReference type="ARBA" id="ARBA00023002"/>
    </source>
</evidence>
<sequence>MRKTFWKNKVVVVTGGNGFLGSHLVKKLLKLEPKKIFVPERNKFDLRDYESCLKAFKNADIVIHLAGNVGGIGYNQDRPAELFDDNILMGVNTMRAARACNVKKVVIIGTICAYPKFTPIPFKEKDLWNGYPEETNAPYGLAKKMLLVQSQAYRQQYGFNSIYLLPVNLYGPEDNFNPNSSHVIPALIKKFVEAKDKKSKEVVIWGSGKPTREFLYVGNAAEGILMATEKYDKPNPVNLGSGFEISIKNLAKTISEIVGFEGKIVFDKTKPDGQPRRRLDVGRAKKEFGFKAKTNFKTGLSNTIDWYLKSNLYQNPDLA</sequence>
<comment type="caution">
    <text evidence="5">Lacks conserved residue(s) required for the propagation of feature annotation.</text>
</comment>
<dbReference type="Proteomes" id="UP000034774">
    <property type="component" value="Unassembled WGS sequence"/>
</dbReference>
<comment type="catalytic activity">
    <reaction evidence="5">
        <text>GDP-beta-L-fucose + NADP(+) = GDP-4-dehydro-alpha-D-rhamnose + NADPH + H(+)</text>
        <dbReference type="Rhea" id="RHEA:18885"/>
        <dbReference type="ChEBI" id="CHEBI:15378"/>
        <dbReference type="ChEBI" id="CHEBI:57273"/>
        <dbReference type="ChEBI" id="CHEBI:57783"/>
        <dbReference type="ChEBI" id="CHEBI:57964"/>
        <dbReference type="ChEBI" id="CHEBI:58349"/>
        <dbReference type="EC" id="1.1.1.271"/>
    </reaction>
</comment>
<comment type="pathway">
    <text evidence="5">Nucleotide-sugar biosynthesis; GDP-L-fucose biosynthesis via de novo pathway; GDP-L-fucose from GDP-alpha-D-mannose: step 2/2.</text>
</comment>
<evidence type="ECO:0000259" key="6">
    <source>
        <dbReference type="Pfam" id="PF01370"/>
    </source>
</evidence>
<dbReference type="InterPro" id="IPR001509">
    <property type="entry name" value="Epimerase_deHydtase"/>
</dbReference>
<feature type="site" description="Important for catalytic activity" evidence="5">
    <location>
        <position position="112"/>
    </location>
</feature>
<accession>A0A0G0PR25</accession>
<dbReference type="PANTHER" id="PTHR43238">
    <property type="entry name" value="GDP-L-FUCOSE SYNTHASE"/>
    <property type="match status" value="1"/>
</dbReference>
<dbReference type="Gene3D" id="3.90.25.10">
    <property type="entry name" value="UDP-galactose 4-epimerase, domain 1"/>
    <property type="match status" value="1"/>
</dbReference>
<keyword evidence="3 5" id="KW-0560">Oxidoreductase</keyword>
<dbReference type="STRING" id="1618572.UT17_C0004G0169"/>